<sequence>MDFNANIKEDKDMNGKRKLFFKDDYRRPRKVIRIHIESGEKKEYASAYWAAESIVTTSTDIRVVCDRNEGLKRPQFQRRGYYFIWGD</sequence>
<reference evidence="1 2" key="1">
    <citation type="submission" date="2021-04" db="EMBL/GenBank/DDBJ databases">
        <authorList>
            <person name="Shkoporov A.N."/>
            <person name="Stockdale S.R."/>
            <person name="Guerin E."/>
            <person name="Ross R.P."/>
            <person name="Hill C."/>
        </authorList>
    </citation>
    <scope>NUCLEOTIDE SEQUENCE [LARGE SCALE GENOMIC DNA]</scope>
    <source>
        <strain evidence="2">cr91_1</strain>
    </source>
</reference>
<gene>
    <name evidence="1" type="primary">gp_16413</name>
</gene>
<dbReference type="GeneID" id="75691502"/>
<dbReference type="KEGG" id="vg:75691502"/>
<dbReference type="RefSeq" id="YP_010359215.1">
    <property type="nucleotide sequence ID" value="NC_062770.1"/>
</dbReference>
<organism evidence="1 2">
    <name type="scientific">uncultured phage cr91_1</name>
    <dbReference type="NCBI Taxonomy" id="2986403"/>
    <lineage>
        <taxon>Viruses</taxon>
        <taxon>Duplodnaviria</taxon>
        <taxon>Heunggongvirae</taxon>
        <taxon>Uroviricota</taxon>
        <taxon>Caudoviricetes</taxon>
        <taxon>Crassvirales</taxon>
        <taxon>Intestiviridae</taxon>
        <taxon>Crudevirinae</taxon>
        <taxon>Drivevirus</taxon>
        <taxon>Drivevirus gastrointestinalis</taxon>
    </lineage>
</organism>
<keyword evidence="2" id="KW-1185">Reference proteome</keyword>
<protein>
    <submittedName>
        <fullName evidence="1">Uncharacterized protein</fullName>
    </submittedName>
</protein>
<proteinExistence type="predicted"/>
<dbReference type="EMBL" id="MZ130480">
    <property type="protein sequence ID" value="QWM89643.1"/>
    <property type="molecule type" value="Genomic_DNA"/>
</dbReference>
<evidence type="ECO:0000313" key="2">
    <source>
        <dbReference type="Proteomes" id="UP000827372"/>
    </source>
</evidence>
<accession>A0AAE7RXC3</accession>
<dbReference type="Proteomes" id="UP000827372">
    <property type="component" value="Segment"/>
</dbReference>
<evidence type="ECO:0000313" key="1">
    <source>
        <dbReference type="EMBL" id="QWM89643.1"/>
    </source>
</evidence>
<name>A0AAE7RXC3_9CAUD</name>